<accession>A0A2N5T2Z8</accession>
<keyword evidence="9 10" id="KW-0472">Membrane</keyword>
<evidence type="ECO:0000256" key="1">
    <source>
        <dbReference type="ARBA" id="ARBA00004477"/>
    </source>
</evidence>
<feature type="transmembrane region" description="Helical" evidence="10">
    <location>
        <begin position="923"/>
        <end position="946"/>
    </location>
</feature>
<evidence type="ECO:0000256" key="9">
    <source>
        <dbReference type="ARBA" id="ARBA00023136"/>
    </source>
</evidence>
<keyword evidence="6 10" id="KW-0256">Endoplasmic reticulum</keyword>
<keyword evidence="14" id="KW-1185">Reference proteome</keyword>
<comment type="similarity">
    <text evidence="2 10">Belongs to the GPI inositol-deacylase family.</text>
</comment>
<evidence type="ECO:0000256" key="4">
    <source>
        <dbReference type="ARBA" id="ARBA00022692"/>
    </source>
</evidence>
<evidence type="ECO:0000313" key="14">
    <source>
        <dbReference type="Proteomes" id="UP000235388"/>
    </source>
</evidence>
<dbReference type="GO" id="GO:0015031">
    <property type="term" value="P:protein transport"/>
    <property type="evidence" value="ECO:0007669"/>
    <property type="project" value="UniProtKB-KW"/>
</dbReference>
<dbReference type="OrthoDB" id="348976at2759"/>
<evidence type="ECO:0000256" key="5">
    <source>
        <dbReference type="ARBA" id="ARBA00022801"/>
    </source>
</evidence>
<dbReference type="Pfam" id="PF07819">
    <property type="entry name" value="PGAP1"/>
    <property type="match status" value="1"/>
</dbReference>
<dbReference type="AlphaFoldDB" id="A0A2N5T2Z8"/>
<organism evidence="13 14">
    <name type="scientific">Puccinia coronata f. sp. avenae</name>
    <dbReference type="NCBI Taxonomy" id="200324"/>
    <lineage>
        <taxon>Eukaryota</taxon>
        <taxon>Fungi</taxon>
        <taxon>Dikarya</taxon>
        <taxon>Basidiomycota</taxon>
        <taxon>Pucciniomycotina</taxon>
        <taxon>Pucciniomycetes</taxon>
        <taxon>Pucciniales</taxon>
        <taxon>Pucciniaceae</taxon>
        <taxon>Puccinia</taxon>
    </lineage>
</organism>
<protein>
    <recommendedName>
        <fullName evidence="10">GPI inositol-deacylase</fullName>
        <ecNumber evidence="10">3.1.-.-</ecNumber>
    </recommendedName>
</protein>
<evidence type="ECO:0000256" key="6">
    <source>
        <dbReference type="ARBA" id="ARBA00022824"/>
    </source>
</evidence>
<keyword evidence="5 10" id="KW-0378">Hydrolase</keyword>
<evidence type="ECO:0000313" key="13">
    <source>
        <dbReference type="EMBL" id="PLW19857.1"/>
    </source>
</evidence>
<dbReference type="PANTHER" id="PTHR15495">
    <property type="entry name" value="NEGATIVE REGULATOR OF VESICLE FORMATION-RELATED"/>
    <property type="match status" value="1"/>
</dbReference>
<feature type="transmembrane region" description="Helical" evidence="10">
    <location>
        <begin position="817"/>
        <end position="837"/>
    </location>
</feature>
<feature type="transmembrane region" description="Helical" evidence="10">
    <location>
        <begin position="858"/>
        <end position="876"/>
    </location>
</feature>
<name>A0A2N5T2Z8_9BASI</name>
<dbReference type="InterPro" id="IPR029058">
    <property type="entry name" value="AB_hydrolase_fold"/>
</dbReference>
<evidence type="ECO:0000256" key="2">
    <source>
        <dbReference type="ARBA" id="ARBA00006931"/>
    </source>
</evidence>
<keyword evidence="8 10" id="KW-1133">Transmembrane helix</keyword>
<keyword evidence="7 10" id="KW-0653">Protein transport</keyword>
<feature type="domain" description="GPI inositol-deacylase transmembrane" evidence="12">
    <location>
        <begin position="706"/>
        <end position="972"/>
    </location>
</feature>
<evidence type="ECO:0000256" key="3">
    <source>
        <dbReference type="ARBA" id="ARBA00022448"/>
    </source>
</evidence>
<keyword evidence="3 10" id="KW-0813">Transport</keyword>
<dbReference type="GO" id="GO:0005789">
    <property type="term" value="C:endoplasmic reticulum membrane"/>
    <property type="evidence" value="ECO:0007669"/>
    <property type="project" value="UniProtKB-SubCell"/>
</dbReference>
<comment type="caution">
    <text evidence="13">The sequence shown here is derived from an EMBL/GenBank/DDBJ whole genome shotgun (WGS) entry which is preliminary data.</text>
</comment>
<dbReference type="GO" id="GO:0006505">
    <property type="term" value="P:GPI anchor metabolic process"/>
    <property type="evidence" value="ECO:0007669"/>
    <property type="project" value="TreeGrafter"/>
</dbReference>
<sequence>MRLLNEFSRLISSLGLLALLFSIYSYRSFTDPLHALDLHAFIGPRVSREGQTSGGARGRGAGSCRMTWMNPSYLPIRSLQSRFSSKYSLHLYREHPWDTEQQPSRSPVLFIPGNAGSYRQIRSIAATTSTTYFDQPQVPKAAYRAREHPGLDFFTLDFNDDFSAFHGQTLVEQAEFANDAIRSILSIYQQSRVTSTLHHHLPLPTSVLIIGHSMGSIVARKMITMPNYIHHSINTILSLSSPHSIPPITFDSGVESVYDEINTLWRTSYSNSSSQHGLLDDMLLVSISGGSSDTTVSSDSSSLLSLAPPTNSLTVFTTSIPGVWSPIDHLAILWCNQLALVMAKALLHLTEPRQPKQVGSVQDRLEILKSHLILGHGIEPFFSFDNTHSHLGQFQLDSLPTHSKAHHLYPPHSSLRLTKADLSPTQPKLVTHIIPVPGNLSQDYEFTLLSNLVANHRLNVVACNGSFETDGLRSCQLISQRDSQLVPQSQFNVTFVPVPGPDDRAEPPLVNTFLQIPHSTLSRVGFLAIQILNQSRQDLSHDDFLMSEFRNLSSSTIVVRSSFLGLSLFGASIQLLPTTANLVSSVHLPGLISSLIAYKLEFQRGDACTREGLFAPLMRQEALQLGESKFHPNIHSAILYTHHSSAYVPVLRMMSQEEKEKMGVRLTFWTDPLVCGGTSDTHKMQVRIQMDVYESVRRILLRYRTAFVSLPLGWLALMLSIQFRKCSETGRFMSFGAALSLLVRDELLKIMLVVGASQLVQSTLLGYDSGIGSASPISSRSFGLIYPPPLIMHLLLGQSHFSFVLLDWLLLLVSIGWLVLVFVLLQLVVGTIASVWIRFGLSAHLKKHNNNTTTSDTLMDYSTLGILMSLGILTIFYAPYHFALLVLTAIQLVSTLQSFLSYSRASSVSIQDKTKMDESNYNYHTMILLMMIWLVPVNVTICLVWLRNLQEGWYEPFSDSRNPLNLVGWIGLSYLNRLNIRTSSPRRQHKSLKNKFF</sequence>
<dbReference type="EC" id="3.1.-.-" evidence="10"/>
<keyword evidence="4 10" id="KW-0812">Transmembrane</keyword>
<dbReference type="Gene3D" id="3.40.50.1820">
    <property type="entry name" value="alpha/beta hydrolase"/>
    <property type="match status" value="1"/>
</dbReference>
<comment type="function">
    <text evidence="10">Involved in inositol deacylation of GPI-anchored proteins which plays important roles in the quality control and ER-associated degradation of GPI-anchored proteins.</text>
</comment>
<evidence type="ECO:0000256" key="7">
    <source>
        <dbReference type="ARBA" id="ARBA00022927"/>
    </source>
</evidence>
<dbReference type="Proteomes" id="UP000235388">
    <property type="component" value="Unassembled WGS sequence"/>
</dbReference>
<evidence type="ECO:0000256" key="8">
    <source>
        <dbReference type="ARBA" id="ARBA00022989"/>
    </source>
</evidence>
<comment type="caution">
    <text evidence="10">Lacks conserved residue(s) required for the propagation of feature annotation.</text>
</comment>
<gene>
    <name evidence="13" type="ORF">PCANC_09263</name>
</gene>
<dbReference type="Pfam" id="PF25140">
    <property type="entry name" value="PGAP1_TMD"/>
    <property type="match status" value="1"/>
</dbReference>
<evidence type="ECO:0000259" key="11">
    <source>
        <dbReference type="Pfam" id="PF07819"/>
    </source>
</evidence>
<dbReference type="SUPFAM" id="SSF53474">
    <property type="entry name" value="alpha/beta-Hydrolases"/>
    <property type="match status" value="1"/>
</dbReference>
<reference evidence="13 14" key="1">
    <citation type="submission" date="2017-11" db="EMBL/GenBank/DDBJ databases">
        <title>De novo assembly and phasing of dikaryotic genomes from two isolates of Puccinia coronata f. sp. avenae, the causal agent of oat crown rust.</title>
        <authorList>
            <person name="Miller M.E."/>
            <person name="Zhang Y."/>
            <person name="Omidvar V."/>
            <person name="Sperschneider J."/>
            <person name="Schwessinger B."/>
            <person name="Raley C."/>
            <person name="Palmer J.M."/>
            <person name="Garnica D."/>
            <person name="Upadhyaya N."/>
            <person name="Rathjen J."/>
            <person name="Taylor J.M."/>
            <person name="Park R.F."/>
            <person name="Dodds P.N."/>
            <person name="Hirsch C.D."/>
            <person name="Kianian S.F."/>
            <person name="Figueroa M."/>
        </authorList>
    </citation>
    <scope>NUCLEOTIDE SEQUENCE [LARGE SCALE GENOMIC DNA]</scope>
    <source>
        <strain evidence="13">12NC29</strain>
    </source>
</reference>
<proteinExistence type="inferred from homology"/>
<dbReference type="InterPro" id="IPR012908">
    <property type="entry name" value="PGAP1-ab_dom-like"/>
</dbReference>
<evidence type="ECO:0000256" key="10">
    <source>
        <dbReference type="RuleBase" id="RU365011"/>
    </source>
</evidence>
<dbReference type="PANTHER" id="PTHR15495:SF7">
    <property type="entry name" value="GPI INOSITOL-DEACYLASE"/>
    <property type="match status" value="1"/>
</dbReference>
<dbReference type="EMBL" id="PGCJ01000806">
    <property type="protein sequence ID" value="PLW19857.1"/>
    <property type="molecule type" value="Genomic_DNA"/>
</dbReference>
<dbReference type="GO" id="GO:0050185">
    <property type="term" value="F:phosphatidylinositol deacylase activity"/>
    <property type="evidence" value="ECO:0007669"/>
    <property type="project" value="TreeGrafter"/>
</dbReference>
<evidence type="ECO:0000259" key="12">
    <source>
        <dbReference type="Pfam" id="PF25140"/>
    </source>
</evidence>
<dbReference type="GO" id="GO:0006888">
    <property type="term" value="P:endoplasmic reticulum to Golgi vesicle-mediated transport"/>
    <property type="evidence" value="ECO:0007669"/>
    <property type="project" value="TreeGrafter"/>
</dbReference>
<dbReference type="InterPro" id="IPR039529">
    <property type="entry name" value="PGAP1/BST1"/>
</dbReference>
<feature type="domain" description="GPI inositol-deacylase PGAP1-like alpha/beta" evidence="11">
    <location>
        <begin position="104"/>
        <end position="348"/>
    </location>
</feature>
<comment type="subcellular location">
    <subcellularLocation>
        <location evidence="1">Endoplasmic reticulum membrane</location>
        <topology evidence="1">Multi-pass membrane protein</topology>
    </subcellularLocation>
</comment>
<dbReference type="STRING" id="200324.A0A2N5T2Z8"/>
<dbReference type="InterPro" id="IPR056824">
    <property type="entry name" value="PGAP1_TMD"/>
</dbReference>